<dbReference type="Gene3D" id="2.40.50.100">
    <property type="match status" value="1"/>
</dbReference>
<dbReference type="STRING" id="54914.AV540_03725"/>
<keyword evidence="5 6" id="KW-0012">Acyltransferase</keyword>
<dbReference type="PROSITE" id="PS50968">
    <property type="entry name" value="BIOTINYL_LIPOYL"/>
    <property type="match status" value="1"/>
</dbReference>
<dbReference type="Pfam" id="PF00364">
    <property type="entry name" value="Biotin_lipoyl"/>
    <property type="match status" value="1"/>
</dbReference>
<dbReference type="GO" id="GO:0016407">
    <property type="term" value="F:acetyltransferase activity"/>
    <property type="evidence" value="ECO:0007669"/>
    <property type="project" value="TreeGrafter"/>
</dbReference>
<accession>A0A4Y3PNM4</accession>
<dbReference type="InterPro" id="IPR004167">
    <property type="entry name" value="PSBD"/>
</dbReference>
<keyword evidence="10" id="KW-1185">Reference proteome</keyword>
<dbReference type="SUPFAM" id="SSF52777">
    <property type="entry name" value="CoA-dependent acyltransferases"/>
    <property type="match status" value="1"/>
</dbReference>
<dbReference type="InterPro" id="IPR023213">
    <property type="entry name" value="CAT-like_dom_sf"/>
</dbReference>
<evidence type="ECO:0000256" key="4">
    <source>
        <dbReference type="ARBA" id="ARBA00022823"/>
    </source>
</evidence>
<name>A0A4Y3PNM4_BREPA</name>
<dbReference type="AlphaFoldDB" id="A0A4Y3PNM4"/>
<evidence type="ECO:0000256" key="5">
    <source>
        <dbReference type="ARBA" id="ARBA00023315"/>
    </source>
</evidence>
<dbReference type="Pfam" id="PF00198">
    <property type="entry name" value="2-oxoacid_dh"/>
    <property type="match status" value="1"/>
</dbReference>
<dbReference type="FunFam" id="3.30.559.10:FF:000040">
    <property type="entry name" value="Dihydrolipoamide acetyltransferase component of pyruvate dehydrogenase complex"/>
    <property type="match status" value="1"/>
</dbReference>
<sequence>MAENIIMPKLGMAMVEGTVIAWKKREGEAVKKGEGIVDISSEKIEMEVEAAADGVLLKIEVPAGGVVPYGTVLGVIGQPGELAATPAVVAEAHAKAESAATLATADGQSAATGTSAGASIAATAVLERPRDGVKISPVARKIAEEAGFDFTTIAGTGPQGRITKEDVERAIKAAQETAAPPTAAQAAPVAIAVETSERAADRAAESQPERIPVAGMRKVIAERMYQSLQQSAQLTITMQADITELLQLKEKLSPEIESRYQLKPSVTDWIARAVVLALAKHKQMNSALLDDRIELYDDIHLGVAVALDKGLVVPVVRHAGKMTLVELSRQLKSVSARAKQNQLAPEEMKGSTFTITNLGSYGVDTFTPVLNPPETGILGIGAAKDTPVFVGDELQRRSLLPLSLTFDHRVLDGAPAAAFLATVRSYLEAPHSLLI</sequence>
<comment type="cofactor">
    <cofactor evidence="1 6">
        <name>(R)-lipoate</name>
        <dbReference type="ChEBI" id="CHEBI:83088"/>
    </cofactor>
</comment>
<keyword evidence="4 6" id="KW-0450">Lipoyl</keyword>
<comment type="caution">
    <text evidence="9">The sequence shown here is derived from an EMBL/GenBank/DDBJ whole genome shotgun (WGS) entry which is preliminary data.</text>
</comment>
<dbReference type="InterPro" id="IPR036625">
    <property type="entry name" value="E3-bd_dom_sf"/>
</dbReference>
<dbReference type="SUPFAM" id="SSF51230">
    <property type="entry name" value="Single hybrid motif"/>
    <property type="match status" value="1"/>
</dbReference>
<dbReference type="PANTHER" id="PTHR43178">
    <property type="entry name" value="DIHYDROLIPOAMIDE ACETYLTRANSFERASE COMPONENT OF PYRUVATE DEHYDROGENASE COMPLEX"/>
    <property type="match status" value="1"/>
</dbReference>
<evidence type="ECO:0000256" key="1">
    <source>
        <dbReference type="ARBA" id="ARBA00001938"/>
    </source>
</evidence>
<evidence type="ECO:0000313" key="9">
    <source>
        <dbReference type="EMBL" id="GEB34475.1"/>
    </source>
</evidence>
<feature type="domain" description="Peripheral subunit-binding (PSBD)" evidence="8">
    <location>
        <begin position="134"/>
        <end position="171"/>
    </location>
</feature>
<feature type="domain" description="Lipoyl-binding" evidence="7">
    <location>
        <begin position="2"/>
        <end position="77"/>
    </location>
</feature>
<evidence type="ECO:0000313" key="10">
    <source>
        <dbReference type="Proteomes" id="UP000316882"/>
    </source>
</evidence>
<evidence type="ECO:0000256" key="2">
    <source>
        <dbReference type="ARBA" id="ARBA00007317"/>
    </source>
</evidence>
<proteinExistence type="inferred from homology"/>
<organism evidence="9 10">
    <name type="scientific">Brevibacillus parabrevis</name>
    <dbReference type="NCBI Taxonomy" id="54914"/>
    <lineage>
        <taxon>Bacteria</taxon>
        <taxon>Bacillati</taxon>
        <taxon>Bacillota</taxon>
        <taxon>Bacilli</taxon>
        <taxon>Bacillales</taxon>
        <taxon>Paenibacillaceae</taxon>
        <taxon>Brevibacillus</taxon>
    </lineage>
</organism>
<evidence type="ECO:0000256" key="6">
    <source>
        <dbReference type="RuleBase" id="RU003423"/>
    </source>
</evidence>
<dbReference type="PROSITE" id="PS51826">
    <property type="entry name" value="PSBD"/>
    <property type="match status" value="1"/>
</dbReference>
<dbReference type="Gene3D" id="4.10.320.10">
    <property type="entry name" value="E3-binding domain"/>
    <property type="match status" value="1"/>
</dbReference>
<dbReference type="Proteomes" id="UP000316882">
    <property type="component" value="Unassembled WGS sequence"/>
</dbReference>
<evidence type="ECO:0000259" key="8">
    <source>
        <dbReference type="PROSITE" id="PS51826"/>
    </source>
</evidence>
<dbReference type="PANTHER" id="PTHR43178:SF5">
    <property type="entry name" value="LIPOAMIDE ACYLTRANSFERASE COMPONENT OF BRANCHED-CHAIN ALPHA-KETO ACID DEHYDROGENASE COMPLEX, MITOCHONDRIAL"/>
    <property type="match status" value="1"/>
</dbReference>
<keyword evidence="3 6" id="KW-0808">Transferase</keyword>
<evidence type="ECO:0000259" key="7">
    <source>
        <dbReference type="PROSITE" id="PS50968"/>
    </source>
</evidence>
<dbReference type="EC" id="2.3.1.-" evidence="6"/>
<dbReference type="InterPro" id="IPR001078">
    <property type="entry name" value="2-oxoacid_DH_actylTfrase"/>
</dbReference>
<dbReference type="CDD" id="cd06849">
    <property type="entry name" value="lipoyl_domain"/>
    <property type="match status" value="1"/>
</dbReference>
<dbReference type="EMBL" id="BJMH01000023">
    <property type="protein sequence ID" value="GEB34475.1"/>
    <property type="molecule type" value="Genomic_DNA"/>
</dbReference>
<dbReference type="RefSeq" id="WP_122962321.1">
    <property type="nucleotide sequence ID" value="NZ_BJMH01000023.1"/>
</dbReference>
<dbReference type="InterPro" id="IPR000089">
    <property type="entry name" value="Biotin_lipoyl"/>
</dbReference>
<dbReference type="GO" id="GO:0031405">
    <property type="term" value="F:lipoic acid binding"/>
    <property type="evidence" value="ECO:0007669"/>
    <property type="project" value="TreeGrafter"/>
</dbReference>
<dbReference type="SUPFAM" id="SSF47005">
    <property type="entry name" value="Peripheral subunit-binding domain of 2-oxo acid dehydrogenase complex"/>
    <property type="match status" value="1"/>
</dbReference>
<dbReference type="InterPro" id="IPR011053">
    <property type="entry name" value="Single_hybrid_motif"/>
</dbReference>
<protein>
    <recommendedName>
        <fullName evidence="6">Dihydrolipoamide acetyltransferase component of pyruvate dehydrogenase complex</fullName>
        <ecNumber evidence="6">2.3.1.-</ecNumber>
    </recommendedName>
</protein>
<dbReference type="GO" id="GO:0005737">
    <property type="term" value="C:cytoplasm"/>
    <property type="evidence" value="ECO:0007669"/>
    <property type="project" value="TreeGrafter"/>
</dbReference>
<gene>
    <name evidence="9" type="primary">acoC</name>
    <name evidence="9" type="ORF">BPA01_40550</name>
</gene>
<dbReference type="Pfam" id="PF02817">
    <property type="entry name" value="E3_binding"/>
    <property type="match status" value="1"/>
</dbReference>
<comment type="similarity">
    <text evidence="2 6">Belongs to the 2-oxoacid dehydrogenase family.</text>
</comment>
<reference evidence="9 10" key="1">
    <citation type="submission" date="2019-06" db="EMBL/GenBank/DDBJ databases">
        <title>Whole genome shotgun sequence of Brevibacillus parabrevis NBRC 12334.</title>
        <authorList>
            <person name="Hosoyama A."/>
            <person name="Uohara A."/>
            <person name="Ohji S."/>
            <person name="Ichikawa N."/>
        </authorList>
    </citation>
    <scope>NUCLEOTIDE SEQUENCE [LARGE SCALE GENOMIC DNA]</scope>
    <source>
        <strain evidence="9 10">NBRC 12334</strain>
    </source>
</reference>
<dbReference type="InterPro" id="IPR050743">
    <property type="entry name" value="2-oxoacid_DH_E2_comp"/>
</dbReference>
<evidence type="ECO:0000256" key="3">
    <source>
        <dbReference type="ARBA" id="ARBA00022679"/>
    </source>
</evidence>
<dbReference type="Gene3D" id="3.30.559.10">
    <property type="entry name" value="Chloramphenicol acetyltransferase-like domain"/>
    <property type="match status" value="1"/>
</dbReference>